<dbReference type="GO" id="GO:0006412">
    <property type="term" value="P:translation"/>
    <property type="evidence" value="ECO:0007669"/>
    <property type="project" value="UniProtKB-UniRule"/>
</dbReference>
<sequence length="94" mass="11133">MKVDIDTIHYIAKLAKLKFTDQEAKTFASEFEEILNHIANIEKEDFTEMEMNVYDDKEPVLRKDEVKIFEDKKKLFQNVKEKQDNAIVIPKVVE</sequence>
<dbReference type="Proteomes" id="UP000196365">
    <property type="component" value="Unassembled WGS sequence"/>
</dbReference>
<gene>
    <name evidence="6" type="primary">gatC</name>
    <name evidence="7" type="ORF">SAMN02745973_00492</name>
</gene>
<dbReference type="RefSeq" id="WP_087677943.1">
    <property type="nucleotide sequence ID" value="NZ_FUWV01000002.1"/>
</dbReference>
<accession>A0A1T4KF30</accession>
<evidence type="ECO:0000256" key="2">
    <source>
        <dbReference type="ARBA" id="ARBA00011123"/>
    </source>
</evidence>
<dbReference type="EMBL" id="FUWV01000002">
    <property type="protein sequence ID" value="SJZ41020.1"/>
    <property type="molecule type" value="Genomic_DNA"/>
</dbReference>
<comment type="catalytic activity">
    <reaction evidence="5 6">
        <text>L-glutamyl-tRNA(Gln) + L-glutamine + ATP + H2O = L-glutaminyl-tRNA(Gln) + L-glutamate + ADP + phosphate + H(+)</text>
        <dbReference type="Rhea" id="RHEA:17521"/>
        <dbReference type="Rhea" id="RHEA-COMP:9681"/>
        <dbReference type="Rhea" id="RHEA-COMP:9684"/>
        <dbReference type="ChEBI" id="CHEBI:15377"/>
        <dbReference type="ChEBI" id="CHEBI:15378"/>
        <dbReference type="ChEBI" id="CHEBI:29985"/>
        <dbReference type="ChEBI" id="CHEBI:30616"/>
        <dbReference type="ChEBI" id="CHEBI:43474"/>
        <dbReference type="ChEBI" id="CHEBI:58359"/>
        <dbReference type="ChEBI" id="CHEBI:78520"/>
        <dbReference type="ChEBI" id="CHEBI:78521"/>
        <dbReference type="ChEBI" id="CHEBI:456216"/>
    </reaction>
</comment>
<keyword evidence="6" id="KW-0547">Nucleotide-binding</keyword>
<dbReference type="GO" id="GO:0050566">
    <property type="term" value="F:asparaginyl-tRNA synthase (glutamine-hydrolyzing) activity"/>
    <property type="evidence" value="ECO:0007669"/>
    <property type="project" value="RHEA"/>
</dbReference>
<keyword evidence="7" id="KW-0808">Transferase</keyword>
<organism evidence="7 8">
    <name type="scientific">Garciella nitratireducens DSM 15102</name>
    <dbReference type="NCBI Taxonomy" id="1121911"/>
    <lineage>
        <taxon>Bacteria</taxon>
        <taxon>Bacillati</taxon>
        <taxon>Bacillota</taxon>
        <taxon>Clostridia</taxon>
        <taxon>Eubacteriales</taxon>
        <taxon>Eubacteriaceae</taxon>
        <taxon>Garciella</taxon>
    </lineage>
</organism>
<dbReference type="HAMAP" id="MF_00122">
    <property type="entry name" value="GatC"/>
    <property type="match status" value="1"/>
</dbReference>
<proteinExistence type="inferred from homology"/>
<dbReference type="Pfam" id="PF02686">
    <property type="entry name" value="GatC"/>
    <property type="match status" value="1"/>
</dbReference>
<evidence type="ECO:0000256" key="3">
    <source>
        <dbReference type="ARBA" id="ARBA00024799"/>
    </source>
</evidence>
<keyword evidence="6" id="KW-0648">Protein biosynthesis</keyword>
<dbReference type="SUPFAM" id="SSF141000">
    <property type="entry name" value="Glu-tRNAGln amidotransferase C subunit"/>
    <property type="match status" value="1"/>
</dbReference>
<dbReference type="InterPro" id="IPR003837">
    <property type="entry name" value="GatC"/>
</dbReference>
<dbReference type="InterPro" id="IPR036113">
    <property type="entry name" value="Asp/Glu-ADT_sf_sub_c"/>
</dbReference>
<dbReference type="AlphaFoldDB" id="A0A1T4KF30"/>
<evidence type="ECO:0000256" key="4">
    <source>
        <dbReference type="ARBA" id="ARBA00047380"/>
    </source>
</evidence>
<dbReference type="GO" id="GO:0005524">
    <property type="term" value="F:ATP binding"/>
    <property type="evidence" value="ECO:0007669"/>
    <property type="project" value="UniProtKB-KW"/>
</dbReference>
<keyword evidence="6" id="KW-0067">ATP-binding</keyword>
<dbReference type="GO" id="GO:0016740">
    <property type="term" value="F:transferase activity"/>
    <property type="evidence" value="ECO:0007669"/>
    <property type="project" value="UniProtKB-KW"/>
</dbReference>
<evidence type="ECO:0000313" key="8">
    <source>
        <dbReference type="Proteomes" id="UP000196365"/>
    </source>
</evidence>
<comment type="similarity">
    <text evidence="1 6">Belongs to the GatC family.</text>
</comment>
<comment type="catalytic activity">
    <reaction evidence="4 6">
        <text>L-aspartyl-tRNA(Asn) + L-glutamine + ATP + H2O = L-asparaginyl-tRNA(Asn) + L-glutamate + ADP + phosphate + 2 H(+)</text>
        <dbReference type="Rhea" id="RHEA:14513"/>
        <dbReference type="Rhea" id="RHEA-COMP:9674"/>
        <dbReference type="Rhea" id="RHEA-COMP:9677"/>
        <dbReference type="ChEBI" id="CHEBI:15377"/>
        <dbReference type="ChEBI" id="CHEBI:15378"/>
        <dbReference type="ChEBI" id="CHEBI:29985"/>
        <dbReference type="ChEBI" id="CHEBI:30616"/>
        <dbReference type="ChEBI" id="CHEBI:43474"/>
        <dbReference type="ChEBI" id="CHEBI:58359"/>
        <dbReference type="ChEBI" id="CHEBI:78515"/>
        <dbReference type="ChEBI" id="CHEBI:78516"/>
        <dbReference type="ChEBI" id="CHEBI:456216"/>
    </reaction>
</comment>
<comment type="function">
    <text evidence="3 6">Allows the formation of correctly charged Asn-tRNA(Asn) or Gln-tRNA(Gln) through the transamidation of misacylated Asp-tRNA(Asn) or Glu-tRNA(Gln) in organisms which lack either or both of asparaginyl-tRNA or glutaminyl-tRNA synthetases. The reaction takes place in the presence of glutamine and ATP through an activated phospho-Asp-tRNA(Asn) or phospho-Glu-tRNA(Gln).</text>
</comment>
<comment type="subunit">
    <text evidence="2 6">Heterotrimer of A, B and C subunits.</text>
</comment>
<dbReference type="NCBIfam" id="TIGR00135">
    <property type="entry name" value="gatC"/>
    <property type="match status" value="1"/>
</dbReference>
<evidence type="ECO:0000256" key="6">
    <source>
        <dbReference type="HAMAP-Rule" id="MF_00122"/>
    </source>
</evidence>
<reference evidence="7 8" key="1">
    <citation type="submission" date="2017-02" db="EMBL/GenBank/DDBJ databases">
        <authorList>
            <person name="Peterson S.W."/>
        </authorList>
    </citation>
    <scope>NUCLEOTIDE SEQUENCE [LARGE SCALE GENOMIC DNA]</scope>
    <source>
        <strain evidence="7 8">DSM 15102</strain>
    </source>
</reference>
<dbReference type="PANTHER" id="PTHR15004:SF0">
    <property type="entry name" value="GLUTAMYL-TRNA(GLN) AMIDOTRANSFERASE SUBUNIT C, MITOCHONDRIAL"/>
    <property type="match status" value="1"/>
</dbReference>
<evidence type="ECO:0000256" key="1">
    <source>
        <dbReference type="ARBA" id="ARBA00010757"/>
    </source>
</evidence>
<evidence type="ECO:0000313" key="7">
    <source>
        <dbReference type="EMBL" id="SJZ41020.1"/>
    </source>
</evidence>
<dbReference type="GO" id="GO:0070681">
    <property type="term" value="P:glutaminyl-tRNAGln biosynthesis via transamidation"/>
    <property type="evidence" value="ECO:0007669"/>
    <property type="project" value="TreeGrafter"/>
</dbReference>
<evidence type="ECO:0000256" key="5">
    <source>
        <dbReference type="ARBA" id="ARBA00047913"/>
    </source>
</evidence>
<protein>
    <recommendedName>
        <fullName evidence="6">Aspartyl/glutamyl-tRNA(Asn/Gln) amidotransferase subunit C</fullName>
        <shortName evidence="6">Asp/Glu-ADT subunit C</shortName>
        <ecNumber evidence="6">6.3.5.-</ecNumber>
    </recommendedName>
</protein>
<keyword evidence="6" id="KW-0436">Ligase</keyword>
<keyword evidence="8" id="KW-1185">Reference proteome</keyword>
<dbReference type="OrthoDB" id="9813938at2"/>
<dbReference type="GO" id="GO:0006450">
    <property type="term" value="P:regulation of translational fidelity"/>
    <property type="evidence" value="ECO:0007669"/>
    <property type="project" value="InterPro"/>
</dbReference>
<dbReference type="GO" id="GO:0050567">
    <property type="term" value="F:glutaminyl-tRNA synthase (glutamine-hydrolyzing) activity"/>
    <property type="evidence" value="ECO:0007669"/>
    <property type="project" value="UniProtKB-UniRule"/>
</dbReference>
<dbReference type="EC" id="6.3.5.-" evidence="6"/>
<name>A0A1T4KF30_9FIRM</name>
<dbReference type="Gene3D" id="1.10.20.60">
    <property type="entry name" value="Glu-tRNAGln amidotransferase C subunit, N-terminal domain"/>
    <property type="match status" value="1"/>
</dbReference>
<dbReference type="PANTHER" id="PTHR15004">
    <property type="entry name" value="GLUTAMYL-TRNA(GLN) AMIDOTRANSFERASE SUBUNIT C, MITOCHONDRIAL"/>
    <property type="match status" value="1"/>
</dbReference>